<evidence type="ECO:0000256" key="2">
    <source>
        <dbReference type="SAM" id="Phobius"/>
    </source>
</evidence>
<dbReference type="AlphaFoldDB" id="A0A0G4FR39"/>
<feature type="region of interest" description="Disordered" evidence="1">
    <location>
        <begin position="310"/>
        <end position="338"/>
    </location>
</feature>
<feature type="compositionally biased region" description="Acidic residues" evidence="1">
    <location>
        <begin position="629"/>
        <end position="642"/>
    </location>
</feature>
<sequence>MKHSRSNSTRGDGGGKKEASRTSSSSTPSTAKPSAAVPSFLWRRNVLLSALSVGALACVIVAVLLGRPRMFRSGDGGDDSLFQQYRESFEGLKTSLRVSTELEVRDFGHGVGMRTLKGLQKDEVVMHIPESAIVGGSGSGGEMGELKAELRKAVDSGSLSEKAAFIIAAASLKVRGAGGPEEKDESGSRGKGKGGGEGTDKTNKGGALQNQILGLMPAVSWHRNQGLFSISRTDFNVTAWGTTMETWREEADIAVDAALEALGQSQSSSPSPPPPLLKSLSEAERKKIGVEELRWAWVLLHSHGLPEGPQRCPVNDNEEEKGGKRWTDSPGGCEKGKGGGSSLPLPLFFLRPSPVKAASLVVEPAEEGEGGVRLVAGGNIKEGEEVFLWTPQISDAWLLAFRGVFFRTRHRMVTSFNFTAKATDADVVANMTELGCGPTEPFAIQRFDDEKASINRLFYSCLRLGVAAEVPKLFWKLRNSKAFMGDWPRTRSLTLLSETSAITFGADLLKSKLDRLVSSSEELKQRLSGAGTVGDFPLVQVRAEEVELLVGILRTIREVMEVIKVPVLFDAYQEAEGGRPVKSSLSAGSPVSNLSSSSEFAEELKKTMDKFNQQGGSMPEEEKEKGEGGEEEEILPDEEEEDREGKEKEGQGETVETADA</sequence>
<evidence type="ECO:0000313" key="3">
    <source>
        <dbReference type="EMBL" id="CEM16925.1"/>
    </source>
</evidence>
<organism evidence="3">
    <name type="scientific">Chromera velia CCMP2878</name>
    <dbReference type="NCBI Taxonomy" id="1169474"/>
    <lineage>
        <taxon>Eukaryota</taxon>
        <taxon>Sar</taxon>
        <taxon>Alveolata</taxon>
        <taxon>Colpodellida</taxon>
        <taxon>Chromeraceae</taxon>
        <taxon>Chromera</taxon>
    </lineage>
</organism>
<evidence type="ECO:0000256" key="1">
    <source>
        <dbReference type="SAM" id="MobiDB-lite"/>
    </source>
</evidence>
<proteinExistence type="predicted"/>
<keyword evidence="2" id="KW-1133">Transmembrane helix</keyword>
<feature type="transmembrane region" description="Helical" evidence="2">
    <location>
        <begin position="46"/>
        <end position="65"/>
    </location>
</feature>
<feature type="compositionally biased region" description="Polar residues" evidence="1">
    <location>
        <begin position="583"/>
        <end position="599"/>
    </location>
</feature>
<accession>A0A0G4FR39</accession>
<protein>
    <submittedName>
        <fullName evidence="3">Uncharacterized protein</fullName>
    </submittedName>
</protein>
<feature type="region of interest" description="Disordered" evidence="1">
    <location>
        <begin position="579"/>
        <end position="660"/>
    </location>
</feature>
<dbReference type="EMBL" id="CDMZ01000563">
    <property type="protein sequence ID" value="CEM16925.1"/>
    <property type="molecule type" value="Genomic_DNA"/>
</dbReference>
<reference evidence="3" key="1">
    <citation type="submission" date="2014-11" db="EMBL/GenBank/DDBJ databases">
        <authorList>
            <person name="Otto D Thomas"/>
            <person name="Naeem Raeece"/>
        </authorList>
    </citation>
    <scope>NUCLEOTIDE SEQUENCE</scope>
</reference>
<name>A0A0G4FR39_9ALVE</name>
<feature type="region of interest" description="Disordered" evidence="1">
    <location>
        <begin position="176"/>
        <end position="205"/>
    </location>
</feature>
<feature type="compositionally biased region" description="Polar residues" evidence="1">
    <location>
        <begin position="1"/>
        <end position="10"/>
    </location>
</feature>
<dbReference type="VEuPathDB" id="CryptoDB:Cvel_18308"/>
<keyword evidence="2" id="KW-0812">Transmembrane</keyword>
<gene>
    <name evidence="3" type="ORF">Cvel_18308</name>
</gene>
<feature type="region of interest" description="Disordered" evidence="1">
    <location>
        <begin position="1"/>
        <end position="34"/>
    </location>
</feature>
<keyword evidence="2" id="KW-0472">Membrane</keyword>
<feature type="compositionally biased region" description="Low complexity" evidence="1">
    <location>
        <begin position="21"/>
        <end position="34"/>
    </location>
</feature>